<dbReference type="OrthoDB" id="565087at2"/>
<organism evidence="7 8">
    <name type="scientific">Longibacter salinarum</name>
    <dbReference type="NCBI Taxonomy" id="1850348"/>
    <lineage>
        <taxon>Bacteria</taxon>
        <taxon>Pseudomonadati</taxon>
        <taxon>Rhodothermota</taxon>
        <taxon>Rhodothermia</taxon>
        <taxon>Rhodothermales</taxon>
        <taxon>Salisaetaceae</taxon>
        <taxon>Longibacter</taxon>
    </lineage>
</organism>
<dbReference type="GO" id="GO:0016020">
    <property type="term" value="C:membrane"/>
    <property type="evidence" value="ECO:0007669"/>
    <property type="project" value="UniProtKB-SubCell"/>
</dbReference>
<evidence type="ECO:0000313" key="8">
    <source>
        <dbReference type="Proteomes" id="UP000220102"/>
    </source>
</evidence>
<keyword evidence="8" id="KW-1185">Reference proteome</keyword>
<dbReference type="AlphaFoldDB" id="A0A2A8CZ05"/>
<evidence type="ECO:0000256" key="4">
    <source>
        <dbReference type="ARBA" id="ARBA00023136"/>
    </source>
</evidence>
<keyword evidence="2 5" id="KW-0812">Transmembrane</keyword>
<evidence type="ECO:0000256" key="2">
    <source>
        <dbReference type="ARBA" id="ARBA00022692"/>
    </source>
</evidence>
<name>A0A2A8CZ05_9BACT</name>
<evidence type="ECO:0000256" key="1">
    <source>
        <dbReference type="ARBA" id="ARBA00004141"/>
    </source>
</evidence>
<gene>
    <name evidence="7" type="ORF">CRI94_07305</name>
</gene>
<dbReference type="RefSeq" id="WP_098075024.1">
    <property type="nucleotide sequence ID" value="NZ_PDEQ01000003.1"/>
</dbReference>
<keyword evidence="3 5" id="KW-1133">Transmembrane helix</keyword>
<protein>
    <recommendedName>
        <fullName evidence="6">Yip1 domain-containing protein</fullName>
    </recommendedName>
</protein>
<sequence length="168" mass="17635">MTFQERILGVFKLDPAIFEDVEHDPGAMQQAVIVVAITALLSGAGSTLSGSGLGYAIASVFIAFLGWILWSVITYAIGTRVFEGTADVGEMLRVIGFAFAPQVLAIIPCIGAFIGFFWSLAAGFIAVRQGLDLDNGKTALTIGAGALIYFVLIVSVTLILGTGRMLGM</sequence>
<evidence type="ECO:0000313" key="7">
    <source>
        <dbReference type="EMBL" id="PEN13860.1"/>
    </source>
</evidence>
<feature type="domain" description="Yip1" evidence="6">
    <location>
        <begin position="10"/>
        <end position="154"/>
    </location>
</feature>
<reference evidence="7 8" key="1">
    <citation type="submission" date="2017-10" db="EMBL/GenBank/DDBJ databases">
        <title>Draft genome of Longibacter Salinarum.</title>
        <authorList>
            <person name="Goh K.M."/>
            <person name="Shamsir M.S."/>
            <person name="Lim S.W."/>
        </authorList>
    </citation>
    <scope>NUCLEOTIDE SEQUENCE [LARGE SCALE GENOMIC DNA]</scope>
    <source>
        <strain evidence="7 8">KCTC 52045</strain>
    </source>
</reference>
<dbReference type="InterPro" id="IPR006977">
    <property type="entry name" value="Yip1_dom"/>
</dbReference>
<feature type="transmembrane region" description="Helical" evidence="5">
    <location>
        <begin position="27"/>
        <end position="48"/>
    </location>
</feature>
<feature type="transmembrane region" description="Helical" evidence="5">
    <location>
        <begin position="55"/>
        <end position="77"/>
    </location>
</feature>
<evidence type="ECO:0000256" key="5">
    <source>
        <dbReference type="SAM" id="Phobius"/>
    </source>
</evidence>
<feature type="transmembrane region" description="Helical" evidence="5">
    <location>
        <begin position="139"/>
        <end position="160"/>
    </location>
</feature>
<comment type="subcellular location">
    <subcellularLocation>
        <location evidence="1">Membrane</location>
        <topology evidence="1">Multi-pass membrane protein</topology>
    </subcellularLocation>
</comment>
<evidence type="ECO:0000256" key="3">
    <source>
        <dbReference type="ARBA" id="ARBA00022989"/>
    </source>
</evidence>
<comment type="caution">
    <text evidence="7">The sequence shown here is derived from an EMBL/GenBank/DDBJ whole genome shotgun (WGS) entry which is preliminary data.</text>
</comment>
<dbReference type="Proteomes" id="UP000220102">
    <property type="component" value="Unassembled WGS sequence"/>
</dbReference>
<evidence type="ECO:0000259" key="6">
    <source>
        <dbReference type="Pfam" id="PF04893"/>
    </source>
</evidence>
<accession>A0A2A8CZ05</accession>
<proteinExistence type="predicted"/>
<keyword evidence="4 5" id="KW-0472">Membrane</keyword>
<dbReference type="Pfam" id="PF04893">
    <property type="entry name" value="Yip1"/>
    <property type="match status" value="1"/>
</dbReference>
<feature type="transmembrane region" description="Helical" evidence="5">
    <location>
        <begin position="97"/>
        <end position="127"/>
    </location>
</feature>
<dbReference type="EMBL" id="PDEQ01000003">
    <property type="protein sequence ID" value="PEN13860.1"/>
    <property type="molecule type" value="Genomic_DNA"/>
</dbReference>